<accession>A0A6A6IAI9</accession>
<dbReference type="Gene3D" id="3.10.20.550">
    <property type="entry name" value="ASAP complex, SAP18 subunit"/>
    <property type="match status" value="1"/>
</dbReference>
<dbReference type="RefSeq" id="XP_033682241.1">
    <property type="nucleotide sequence ID" value="XM_033822776.1"/>
</dbReference>
<dbReference type="OrthoDB" id="440566at2759"/>
<evidence type="ECO:0000313" key="1">
    <source>
        <dbReference type="EMBL" id="KAF2247237.1"/>
    </source>
</evidence>
<name>A0A6A6IAI9_9PLEO</name>
<evidence type="ECO:0000313" key="2">
    <source>
        <dbReference type="Proteomes" id="UP000800094"/>
    </source>
</evidence>
<organism evidence="1 2">
    <name type="scientific">Trematosphaeria pertusa</name>
    <dbReference type="NCBI Taxonomy" id="390896"/>
    <lineage>
        <taxon>Eukaryota</taxon>
        <taxon>Fungi</taxon>
        <taxon>Dikarya</taxon>
        <taxon>Ascomycota</taxon>
        <taxon>Pezizomycotina</taxon>
        <taxon>Dothideomycetes</taxon>
        <taxon>Pleosporomycetidae</taxon>
        <taxon>Pleosporales</taxon>
        <taxon>Massarineae</taxon>
        <taxon>Trematosphaeriaceae</taxon>
        <taxon>Trematosphaeria</taxon>
    </lineage>
</organism>
<feature type="non-terminal residue" evidence="1">
    <location>
        <position position="1"/>
    </location>
</feature>
<dbReference type="Proteomes" id="UP000800094">
    <property type="component" value="Unassembled WGS sequence"/>
</dbReference>
<dbReference type="EMBL" id="ML987197">
    <property type="protein sequence ID" value="KAF2247237.1"/>
    <property type="molecule type" value="Genomic_DNA"/>
</dbReference>
<reference evidence="1" key="1">
    <citation type="journal article" date="2020" name="Stud. Mycol.">
        <title>101 Dothideomycetes genomes: a test case for predicting lifestyles and emergence of pathogens.</title>
        <authorList>
            <person name="Haridas S."/>
            <person name="Albert R."/>
            <person name="Binder M."/>
            <person name="Bloem J."/>
            <person name="Labutti K."/>
            <person name="Salamov A."/>
            <person name="Andreopoulos B."/>
            <person name="Baker S."/>
            <person name="Barry K."/>
            <person name="Bills G."/>
            <person name="Bluhm B."/>
            <person name="Cannon C."/>
            <person name="Castanera R."/>
            <person name="Culley D."/>
            <person name="Daum C."/>
            <person name="Ezra D."/>
            <person name="Gonzalez J."/>
            <person name="Henrissat B."/>
            <person name="Kuo A."/>
            <person name="Liang C."/>
            <person name="Lipzen A."/>
            <person name="Lutzoni F."/>
            <person name="Magnuson J."/>
            <person name="Mondo S."/>
            <person name="Nolan M."/>
            <person name="Ohm R."/>
            <person name="Pangilinan J."/>
            <person name="Park H.-J."/>
            <person name="Ramirez L."/>
            <person name="Alfaro M."/>
            <person name="Sun H."/>
            <person name="Tritt A."/>
            <person name="Yoshinaga Y."/>
            <person name="Zwiers L.-H."/>
            <person name="Turgeon B."/>
            <person name="Goodwin S."/>
            <person name="Spatafora J."/>
            <person name="Crous P."/>
            <person name="Grigoriev I."/>
        </authorList>
    </citation>
    <scope>NUCLEOTIDE SEQUENCE</scope>
    <source>
        <strain evidence="1">CBS 122368</strain>
    </source>
</reference>
<dbReference type="Pfam" id="PF06487">
    <property type="entry name" value="SAP18"/>
    <property type="match status" value="1"/>
</dbReference>
<keyword evidence="2" id="KW-1185">Reference proteome</keyword>
<protein>
    <submittedName>
        <fullName evidence="1">Uncharacterized protein</fullName>
    </submittedName>
</protein>
<dbReference type="AlphaFoldDB" id="A0A6A6IAI9"/>
<dbReference type="InterPro" id="IPR010516">
    <property type="entry name" value="SAP18"/>
</dbReference>
<feature type="non-terminal residue" evidence="1">
    <location>
        <position position="59"/>
    </location>
</feature>
<sequence>LLTALPNLLPKPYAGTRIAFRLVYGDMSAPNRPGMPGRYISRELGSVVVGAQTEEDGMD</sequence>
<dbReference type="GeneID" id="54576106"/>
<dbReference type="InterPro" id="IPR042534">
    <property type="entry name" value="SAP18_sf"/>
</dbReference>
<gene>
    <name evidence="1" type="ORF">BU26DRAFT_399191</name>
</gene>
<proteinExistence type="predicted"/>